<accession>A0A2M7XI34</accession>
<proteinExistence type="predicted"/>
<dbReference type="SUPFAM" id="SSF48371">
    <property type="entry name" value="ARM repeat"/>
    <property type="match status" value="1"/>
</dbReference>
<dbReference type="Pfam" id="PF13646">
    <property type="entry name" value="HEAT_2"/>
    <property type="match status" value="1"/>
</dbReference>
<reference evidence="3" key="1">
    <citation type="submission" date="2017-09" db="EMBL/GenBank/DDBJ databases">
        <title>Depth-based differentiation of microbial function through sediment-hosted aquifers and enrichment of novel symbionts in the deep terrestrial subsurface.</title>
        <authorList>
            <person name="Probst A.J."/>
            <person name="Ladd B."/>
            <person name="Jarett J.K."/>
            <person name="Geller-Mcgrath D.E."/>
            <person name="Sieber C.M.K."/>
            <person name="Emerson J.B."/>
            <person name="Anantharaman K."/>
            <person name="Thomas B.C."/>
            <person name="Malmstrom R."/>
            <person name="Stieglmeier M."/>
            <person name="Klingl A."/>
            <person name="Woyke T."/>
            <person name="Ryan C.M."/>
            <person name="Banfield J.F."/>
        </authorList>
    </citation>
    <scope>NUCLEOTIDE SEQUENCE [LARGE SCALE GENOMIC DNA]</scope>
</reference>
<comment type="caution">
    <text evidence="2">The sequence shown here is derived from an EMBL/GenBank/DDBJ whole genome shotgun (WGS) entry which is preliminary data.</text>
</comment>
<keyword evidence="1" id="KW-0472">Membrane</keyword>
<organism evidence="2 3">
    <name type="scientific">Candidatus Uhrbacteria bacterium CG_4_9_14_3_um_filter_36_7</name>
    <dbReference type="NCBI Taxonomy" id="1975033"/>
    <lineage>
        <taxon>Bacteria</taxon>
        <taxon>Candidatus Uhriibacteriota</taxon>
    </lineage>
</organism>
<protein>
    <recommendedName>
        <fullName evidence="4">HEAT repeat domain-containing protein</fullName>
    </recommendedName>
</protein>
<dbReference type="InterPro" id="IPR011989">
    <property type="entry name" value="ARM-like"/>
</dbReference>
<evidence type="ECO:0008006" key="4">
    <source>
        <dbReference type="Google" id="ProtNLM"/>
    </source>
</evidence>
<dbReference type="EMBL" id="PFWS01000013">
    <property type="protein sequence ID" value="PJA47532.1"/>
    <property type="molecule type" value="Genomic_DNA"/>
</dbReference>
<gene>
    <name evidence="2" type="ORF">CO172_00915</name>
</gene>
<sequence>MVNKLLKWDKSLKYFLTGFALLFLIFIVIYLVWLGKDLSSDVLPPLATVSARYTPQSSRSMQNVDEYVMKGVIAIEEAKPLLTSKKAQDRWVAVYVIGRVSDVSNAQILLPLLQDEDEIVRISVAGTLANKGYTEALPVLIEAVDSTNSITYLHPEREISDFSLEVLMTYTDQNFVLKNDWLTWWDKNQSHLSWNTSTKQYE</sequence>
<evidence type="ECO:0000313" key="2">
    <source>
        <dbReference type="EMBL" id="PJA47532.1"/>
    </source>
</evidence>
<keyword evidence="1" id="KW-1133">Transmembrane helix</keyword>
<evidence type="ECO:0000313" key="3">
    <source>
        <dbReference type="Proteomes" id="UP000229749"/>
    </source>
</evidence>
<feature type="transmembrane region" description="Helical" evidence="1">
    <location>
        <begin position="12"/>
        <end position="33"/>
    </location>
</feature>
<dbReference type="Proteomes" id="UP000229749">
    <property type="component" value="Unassembled WGS sequence"/>
</dbReference>
<name>A0A2M7XI34_9BACT</name>
<dbReference type="Gene3D" id="1.25.10.10">
    <property type="entry name" value="Leucine-rich Repeat Variant"/>
    <property type="match status" value="1"/>
</dbReference>
<dbReference type="InterPro" id="IPR016024">
    <property type="entry name" value="ARM-type_fold"/>
</dbReference>
<dbReference type="AlphaFoldDB" id="A0A2M7XI34"/>
<keyword evidence="1" id="KW-0812">Transmembrane</keyword>
<evidence type="ECO:0000256" key="1">
    <source>
        <dbReference type="SAM" id="Phobius"/>
    </source>
</evidence>